<sequence>MQLAPALAVAALAFSFVGLQDSEPPLDKDRVDALVDQYLELGPRAVGTQWARQREILVSLESLPVLDARAEKDWREDLLERWMEGPQLPSKKKSGQHYLWEEREGGERGKYIVGGKTKKPKGLVISMHGGGLGSGDAGAAASAFGSAVSDRKWLGIFPEVLEKTEHGWTTSGTEEFVLELVDRAVRTYELDRDHIYLCGHSMGGYGTWTLGARHADRWAGLAASAGAPTPLVDREGVFYGIDWGVIPNLRNTRLVVYQSGDDPQVPPDANRVANAEVGKAKAQWGGYEGFEYWEENGYGHDAPPGGFGDFLERIGDAERDACPNKLVWQPVLSWKRQFYWLFWESPVPGEIVVAELVPDENEVRLTAERLGSGFSILLNDGMLDLSKDVVVRLNDKVVFRGKAEPTLASLLLTGVTGDPERTYSARVHVTD</sequence>
<keyword evidence="4" id="KW-1185">Reference proteome</keyword>
<name>A0A518BFR3_9BACT</name>
<evidence type="ECO:0000313" key="3">
    <source>
        <dbReference type="EMBL" id="QDU65827.1"/>
    </source>
</evidence>
<dbReference type="GO" id="GO:0016787">
    <property type="term" value="F:hydrolase activity"/>
    <property type="evidence" value="ECO:0007669"/>
    <property type="project" value="UniProtKB-KW"/>
</dbReference>
<dbReference type="AlphaFoldDB" id="A0A518BFR3"/>
<evidence type="ECO:0000256" key="2">
    <source>
        <dbReference type="ARBA" id="ARBA00022801"/>
    </source>
</evidence>
<dbReference type="RefSeq" id="WP_145062822.1">
    <property type="nucleotide sequence ID" value="NZ_CP036287.1"/>
</dbReference>
<dbReference type="PANTHER" id="PTHR43037:SF5">
    <property type="entry name" value="FERULOYL ESTERASE"/>
    <property type="match status" value="1"/>
</dbReference>
<proteinExistence type="predicted"/>
<evidence type="ECO:0000256" key="1">
    <source>
        <dbReference type="ARBA" id="ARBA00022729"/>
    </source>
</evidence>
<evidence type="ECO:0000313" key="4">
    <source>
        <dbReference type="Proteomes" id="UP000316921"/>
    </source>
</evidence>
<keyword evidence="2 3" id="KW-0378">Hydrolase</keyword>
<reference evidence="3 4" key="1">
    <citation type="submission" date="2019-02" db="EMBL/GenBank/DDBJ databases">
        <title>Deep-cultivation of Planctomycetes and their phenomic and genomic characterization uncovers novel biology.</title>
        <authorList>
            <person name="Wiegand S."/>
            <person name="Jogler M."/>
            <person name="Boedeker C."/>
            <person name="Pinto D."/>
            <person name="Vollmers J."/>
            <person name="Rivas-Marin E."/>
            <person name="Kohn T."/>
            <person name="Peeters S.H."/>
            <person name="Heuer A."/>
            <person name="Rast P."/>
            <person name="Oberbeckmann S."/>
            <person name="Bunk B."/>
            <person name="Jeske O."/>
            <person name="Meyerdierks A."/>
            <person name="Storesund J.E."/>
            <person name="Kallscheuer N."/>
            <person name="Luecker S."/>
            <person name="Lage O.M."/>
            <person name="Pohl T."/>
            <person name="Merkel B.J."/>
            <person name="Hornburger P."/>
            <person name="Mueller R.-W."/>
            <person name="Bruemmer F."/>
            <person name="Labrenz M."/>
            <person name="Spormann A.M."/>
            <person name="Op den Camp H."/>
            <person name="Overmann J."/>
            <person name="Amann R."/>
            <person name="Jetten M.S.M."/>
            <person name="Mascher T."/>
            <person name="Medema M.H."/>
            <person name="Devos D.P."/>
            <person name="Kaster A.-K."/>
            <person name="Ovreas L."/>
            <person name="Rohde M."/>
            <person name="Galperin M.Y."/>
            <person name="Jogler C."/>
        </authorList>
    </citation>
    <scope>NUCLEOTIDE SEQUENCE [LARGE SCALE GENOMIC DNA]</scope>
    <source>
        <strain evidence="3 4">Pla133</strain>
    </source>
</reference>
<organism evidence="3 4">
    <name type="scientific">Engelhardtia mirabilis</name>
    <dbReference type="NCBI Taxonomy" id="2528011"/>
    <lineage>
        <taxon>Bacteria</taxon>
        <taxon>Pseudomonadati</taxon>
        <taxon>Planctomycetota</taxon>
        <taxon>Planctomycetia</taxon>
        <taxon>Planctomycetia incertae sedis</taxon>
        <taxon>Engelhardtia</taxon>
    </lineage>
</organism>
<keyword evidence="1" id="KW-0732">Signal</keyword>
<gene>
    <name evidence="3" type="ORF">Pla133_08930</name>
</gene>
<dbReference type="InterPro" id="IPR029058">
    <property type="entry name" value="AB_hydrolase_fold"/>
</dbReference>
<dbReference type="KEGG" id="pbap:Pla133_08930"/>
<dbReference type="PANTHER" id="PTHR43037">
    <property type="entry name" value="UNNAMED PRODUCT-RELATED"/>
    <property type="match status" value="1"/>
</dbReference>
<dbReference type="SUPFAM" id="SSF53474">
    <property type="entry name" value="alpha/beta-Hydrolases"/>
    <property type="match status" value="1"/>
</dbReference>
<protein>
    <submittedName>
        <fullName evidence="3">Alpha/beta hydrolase family protein</fullName>
    </submittedName>
</protein>
<accession>A0A518BFR3</accession>
<dbReference type="Gene3D" id="3.40.50.1820">
    <property type="entry name" value="alpha/beta hydrolase"/>
    <property type="match status" value="1"/>
</dbReference>
<dbReference type="InterPro" id="IPR050955">
    <property type="entry name" value="Plant_Biomass_Hydrol_Est"/>
</dbReference>
<dbReference type="EMBL" id="CP036287">
    <property type="protein sequence ID" value="QDU65827.1"/>
    <property type="molecule type" value="Genomic_DNA"/>
</dbReference>
<dbReference type="Proteomes" id="UP000316921">
    <property type="component" value="Chromosome"/>
</dbReference>